<dbReference type="InterPro" id="IPR004017">
    <property type="entry name" value="Cys_rich_dom"/>
</dbReference>
<dbReference type="OrthoDB" id="9777685at2"/>
<evidence type="ECO:0000313" key="3">
    <source>
        <dbReference type="EMBL" id="ACN13441.1"/>
    </source>
</evidence>
<gene>
    <name evidence="3" type="primary">hdrF1'</name>
    <name evidence="3" type="ordered locus">HRM2_03190</name>
</gene>
<dbReference type="InterPro" id="IPR051278">
    <property type="entry name" value="HdrB/HdrD_reductase"/>
</dbReference>
<dbReference type="AlphaFoldDB" id="C0QGG6"/>
<evidence type="ECO:0000313" key="4">
    <source>
        <dbReference type="Proteomes" id="UP000000442"/>
    </source>
</evidence>
<reference evidence="3 4" key="1">
    <citation type="journal article" date="2009" name="Environ. Microbiol.">
        <title>Genome sequence of Desulfobacterium autotrophicum HRM2, a marine sulfate reducer oxidizing organic carbon completely to carbon dioxide.</title>
        <authorList>
            <person name="Strittmatter A.W."/>
            <person name="Liesegang H."/>
            <person name="Rabus R."/>
            <person name="Decker I."/>
            <person name="Amann J."/>
            <person name="Andres S."/>
            <person name="Henne A."/>
            <person name="Fricke W.F."/>
            <person name="Martinez-Arias R."/>
            <person name="Bartels D."/>
            <person name="Goesmann A."/>
            <person name="Krause L."/>
            <person name="Puehler A."/>
            <person name="Klenk H.P."/>
            <person name="Richter M."/>
            <person name="Schuler M."/>
            <person name="Gloeckner F.O."/>
            <person name="Meyerdierks A."/>
            <person name="Gottschalk G."/>
            <person name="Amann R."/>
        </authorList>
    </citation>
    <scope>NUCLEOTIDE SEQUENCE [LARGE SCALE GENOMIC DNA]</scope>
    <source>
        <strain evidence="4">ATCC 43914 / DSM 3382 / HRM2</strain>
    </source>
</reference>
<dbReference type="KEGG" id="dat:HRM2_03190"/>
<feature type="domain" description="Cysteine-rich" evidence="2">
    <location>
        <begin position="3"/>
        <end position="83"/>
    </location>
</feature>
<dbReference type="Gene3D" id="1.20.1050.140">
    <property type="match status" value="1"/>
</dbReference>
<dbReference type="PANTHER" id="PTHR42947">
    <property type="entry name" value="COB--COM HETERODISULFIDE REDUCTASE SUBUNIT B 1"/>
    <property type="match status" value="1"/>
</dbReference>
<accession>C0QGG6</accession>
<evidence type="ECO:0000256" key="1">
    <source>
        <dbReference type="ARBA" id="ARBA00023002"/>
    </source>
</evidence>
<keyword evidence="1 3" id="KW-0560">Oxidoreductase</keyword>
<protein>
    <submittedName>
        <fullName evidence="3">HdrF1</fullName>
        <ecNumber evidence="3">1.8.98.1</ecNumber>
    </submittedName>
</protein>
<name>C0QGG6_DESAH</name>
<dbReference type="Proteomes" id="UP000000442">
    <property type="component" value="Chromosome"/>
</dbReference>
<feature type="domain" description="Cysteine-rich" evidence="2">
    <location>
        <begin position="153"/>
        <end position="241"/>
    </location>
</feature>
<evidence type="ECO:0000259" key="2">
    <source>
        <dbReference type="Pfam" id="PF02754"/>
    </source>
</evidence>
<dbReference type="EC" id="1.8.98.1" evidence="3"/>
<dbReference type="PANTHER" id="PTHR42947:SF1">
    <property type="entry name" value="COB--COM HETERODISULFIDE REDUCTASE SUBUNIT B 1"/>
    <property type="match status" value="1"/>
</dbReference>
<organism evidence="3 4">
    <name type="scientific">Desulforapulum autotrophicum (strain ATCC 43914 / DSM 3382 / VKM B-1955 / HRM2)</name>
    <name type="common">Desulfobacterium autotrophicum</name>
    <dbReference type="NCBI Taxonomy" id="177437"/>
    <lineage>
        <taxon>Bacteria</taxon>
        <taxon>Pseudomonadati</taxon>
        <taxon>Thermodesulfobacteriota</taxon>
        <taxon>Desulfobacteria</taxon>
        <taxon>Desulfobacterales</taxon>
        <taxon>Desulfobacteraceae</taxon>
        <taxon>Desulforapulum</taxon>
    </lineage>
</organism>
<keyword evidence="4" id="KW-1185">Reference proteome</keyword>
<dbReference type="eggNOG" id="COG2048">
    <property type="taxonomic scope" value="Bacteria"/>
</dbReference>
<sequence>MRVAYFPGCQITFNLKSYGRSVEAVMAALGVTLVRLPFNCCGNPSRGKDLEVSVFSAIKNLALAESYGLDIMTPCKCCFGQLKYALYWYENRTALRDKIDRILADQGLFYTGSPGGPPGKPPEVKHLLSFLYHDIGIGTLKEKITRRLAPEKIALQHGCHALRPFSVTGFDNPAAPRIFKALVNITGLGAIDWSLETECCGSPVARDNEALALKMITHKAETARREGAAYICTACTHCQIQYQGKEAAHILSNKNILAVTYPLFLGAALGIPLAEMTTEDSIPPEFKYLG</sequence>
<dbReference type="HOGENOM" id="CLU_052147_1_0_7"/>
<dbReference type="EMBL" id="CP001087">
    <property type="protein sequence ID" value="ACN13441.1"/>
    <property type="molecule type" value="Genomic_DNA"/>
</dbReference>
<proteinExistence type="predicted"/>
<dbReference type="RefSeq" id="WP_012662690.1">
    <property type="nucleotide sequence ID" value="NC_012108.1"/>
</dbReference>
<dbReference type="STRING" id="177437.HRM2_03190"/>
<dbReference type="GO" id="GO:0051912">
    <property type="term" value="F:CoB--CoM heterodisulfide reductase activity"/>
    <property type="evidence" value="ECO:0007669"/>
    <property type="project" value="UniProtKB-EC"/>
</dbReference>
<dbReference type="Pfam" id="PF02754">
    <property type="entry name" value="CCG"/>
    <property type="match status" value="2"/>
</dbReference>